<proteinExistence type="predicted"/>
<reference evidence="1 2" key="1">
    <citation type="journal article" date="2020" name="Cell">
        <title>Large-Scale Comparative Analyses of Tick Genomes Elucidate Their Genetic Diversity and Vector Capacities.</title>
        <authorList>
            <consortium name="Tick Genome and Microbiome Consortium (TIGMIC)"/>
            <person name="Jia N."/>
            <person name="Wang J."/>
            <person name="Shi W."/>
            <person name="Du L."/>
            <person name="Sun Y."/>
            <person name="Zhan W."/>
            <person name="Jiang J.F."/>
            <person name="Wang Q."/>
            <person name="Zhang B."/>
            <person name="Ji P."/>
            <person name="Bell-Sakyi L."/>
            <person name="Cui X.M."/>
            <person name="Yuan T.T."/>
            <person name="Jiang B.G."/>
            <person name="Yang W.F."/>
            <person name="Lam T.T."/>
            <person name="Chang Q.C."/>
            <person name="Ding S.J."/>
            <person name="Wang X.J."/>
            <person name="Zhu J.G."/>
            <person name="Ruan X.D."/>
            <person name="Zhao L."/>
            <person name="Wei J.T."/>
            <person name="Ye R.Z."/>
            <person name="Que T.C."/>
            <person name="Du C.H."/>
            <person name="Zhou Y.H."/>
            <person name="Cheng J.X."/>
            <person name="Dai P.F."/>
            <person name="Guo W.B."/>
            <person name="Han X.H."/>
            <person name="Huang E.J."/>
            <person name="Li L.F."/>
            <person name="Wei W."/>
            <person name="Gao Y.C."/>
            <person name="Liu J.Z."/>
            <person name="Shao H.Z."/>
            <person name="Wang X."/>
            <person name="Wang C.C."/>
            <person name="Yang T.C."/>
            <person name="Huo Q.B."/>
            <person name="Li W."/>
            <person name="Chen H.Y."/>
            <person name="Chen S.E."/>
            <person name="Zhou L.G."/>
            <person name="Ni X.B."/>
            <person name="Tian J.H."/>
            <person name="Sheng Y."/>
            <person name="Liu T."/>
            <person name="Pan Y.S."/>
            <person name="Xia L.Y."/>
            <person name="Li J."/>
            <person name="Zhao F."/>
            <person name="Cao W.C."/>
        </authorList>
    </citation>
    <scope>NUCLEOTIDE SEQUENCE [LARGE SCALE GENOMIC DNA]</scope>
    <source>
        <strain evidence="1">Iper-2018</strain>
    </source>
</reference>
<name>A0AC60PJ72_IXOPE</name>
<comment type="caution">
    <text evidence="1">The sequence shown here is derived from an EMBL/GenBank/DDBJ whole genome shotgun (WGS) entry which is preliminary data.</text>
</comment>
<accession>A0AC60PJ72</accession>
<protein>
    <submittedName>
        <fullName evidence="1">Uncharacterized protein</fullName>
    </submittedName>
</protein>
<dbReference type="Proteomes" id="UP000805193">
    <property type="component" value="Unassembled WGS sequence"/>
</dbReference>
<keyword evidence="2" id="KW-1185">Reference proteome</keyword>
<organism evidence="1 2">
    <name type="scientific">Ixodes persulcatus</name>
    <name type="common">Taiga tick</name>
    <dbReference type="NCBI Taxonomy" id="34615"/>
    <lineage>
        <taxon>Eukaryota</taxon>
        <taxon>Metazoa</taxon>
        <taxon>Ecdysozoa</taxon>
        <taxon>Arthropoda</taxon>
        <taxon>Chelicerata</taxon>
        <taxon>Arachnida</taxon>
        <taxon>Acari</taxon>
        <taxon>Parasitiformes</taxon>
        <taxon>Ixodida</taxon>
        <taxon>Ixodoidea</taxon>
        <taxon>Ixodidae</taxon>
        <taxon>Ixodinae</taxon>
        <taxon>Ixodes</taxon>
    </lineage>
</organism>
<dbReference type="EMBL" id="JABSTQ010010453">
    <property type="protein sequence ID" value="KAG0420918.1"/>
    <property type="molecule type" value="Genomic_DNA"/>
</dbReference>
<evidence type="ECO:0000313" key="2">
    <source>
        <dbReference type="Proteomes" id="UP000805193"/>
    </source>
</evidence>
<gene>
    <name evidence="1" type="ORF">HPB47_003177</name>
</gene>
<sequence length="109" mass="12086">MLEDVRLGLKKSAIAKKYEIPPSTLSTIIKNADKIDAALDNDAACADRNKLCKPMYEDVEAALLKWFPDVRAKSIPISGPILTDKAHNLGFIFGHDFTPGTGWLQRFQV</sequence>
<evidence type="ECO:0000313" key="1">
    <source>
        <dbReference type="EMBL" id="KAG0420918.1"/>
    </source>
</evidence>